<gene>
    <name evidence="2" type="ORF">G3T37_10840</name>
</gene>
<dbReference type="RefSeq" id="WP_163473914.1">
    <property type="nucleotide sequence ID" value="NZ_JAAGWZ010000003.1"/>
</dbReference>
<evidence type="ECO:0000256" key="1">
    <source>
        <dbReference type="SAM" id="Phobius"/>
    </source>
</evidence>
<feature type="transmembrane region" description="Helical" evidence="1">
    <location>
        <begin position="247"/>
        <end position="268"/>
    </location>
</feature>
<name>A0A7C9PNR9_9MICO</name>
<protein>
    <submittedName>
        <fullName evidence="2">Uncharacterized protein</fullName>
    </submittedName>
</protein>
<keyword evidence="1" id="KW-0812">Transmembrane</keyword>
<dbReference type="Proteomes" id="UP000479756">
    <property type="component" value="Unassembled WGS sequence"/>
</dbReference>
<evidence type="ECO:0000313" key="2">
    <source>
        <dbReference type="EMBL" id="NEM91852.1"/>
    </source>
</evidence>
<accession>A0A7C9PNR9</accession>
<organism evidence="2 3">
    <name type="scientific">Galbitalea soli</name>
    <dbReference type="NCBI Taxonomy" id="1268042"/>
    <lineage>
        <taxon>Bacteria</taxon>
        <taxon>Bacillati</taxon>
        <taxon>Actinomycetota</taxon>
        <taxon>Actinomycetes</taxon>
        <taxon>Micrococcales</taxon>
        <taxon>Microbacteriaceae</taxon>
        <taxon>Galbitalea</taxon>
    </lineage>
</organism>
<comment type="caution">
    <text evidence="2">The sequence shown here is derived from an EMBL/GenBank/DDBJ whole genome shotgun (WGS) entry which is preliminary data.</text>
</comment>
<keyword evidence="1" id="KW-1133">Transmembrane helix</keyword>
<dbReference type="EMBL" id="JAAGWZ010000003">
    <property type="protein sequence ID" value="NEM91852.1"/>
    <property type="molecule type" value="Genomic_DNA"/>
</dbReference>
<proteinExistence type="predicted"/>
<evidence type="ECO:0000313" key="3">
    <source>
        <dbReference type="Proteomes" id="UP000479756"/>
    </source>
</evidence>
<reference evidence="2 3" key="1">
    <citation type="journal article" date="2014" name="Int. J. Syst. Evol. Microbiol.">
        <title>Description of Galbitalea soli gen. nov., sp. nov., and Frondihabitans sucicola sp. nov.</title>
        <authorList>
            <person name="Kim S.J."/>
            <person name="Lim J.M."/>
            <person name="Ahn J.H."/>
            <person name="Weon H.Y."/>
            <person name="Hamada M."/>
            <person name="Suzuki K."/>
            <person name="Ahn T.Y."/>
            <person name="Kwon S.W."/>
        </authorList>
    </citation>
    <scope>NUCLEOTIDE SEQUENCE [LARGE SCALE GENOMIC DNA]</scope>
    <source>
        <strain evidence="2 3">NBRC 108727</strain>
    </source>
</reference>
<keyword evidence="1" id="KW-0472">Membrane</keyword>
<feature type="transmembrane region" description="Helical" evidence="1">
    <location>
        <begin position="288"/>
        <end position="305"/>
    </location>
</feature>
<dbReference type="AlphaFoldDB" id="A0A7C9PNR9"/>
<keyword evidence="3" id="KW-1185">Reference proteome</keyword>
<sequence>MSIIAATSPAQAIQPKNPLAVLDQIAAKSPEVAGFLGEASAVSPLAVRSEDPIQARYPVHRSDPVRMAAPGRPDFGISLPFASGGARVASVGGAVKAFSNQNGSDTILVPGRSGMVAMASLIRSANAPSRYSYVFHSRAGVKLISDSATGGVIVTDSQHEPIAMVAAPWAVDALGHRVPTRYETRGDRLTQVVDLTTPGITFPVVADPKTLYFWWGQAIRFTKSETKRVAAAADYGHAALISTFCGLIGLAPGVIACGLVTGAFILLVENTFKIAARKRKCVQINAPYVGIVIGGAFTWSMHVVSC</sequence>